<dbReference type="AlphaFoldDB" id="A0A931BIK4"/>
<dbReference type="InterPro" id="IPR001952">
    <property type="entry name" value="Alkaline_phosphatase"/>
</dbReference>
<dbReference type="Gene3D" id="3.40.720.10">
    <property type="entry name" value="Alkaline Phosphatase, subunit A"/>
    <property type="match status" value="2"/>
</dbReference>
<keyword evidence="3" id="KW-0862">Zinc</keyword>
<dbReference type="SMART" id="SM00098">
    <property type="entry name" value="alkPPc"/>
    <property type="match status" value="1"/>
</dbReference>
<dbReference type="CDD" id="cd16012">
    <property type="entry name" value="ALP"/>
    <property type="match status" value="1"/>
</dbReference>
<keyword evidence="5" id="KW-0732">Signal</keyword>
<dbReference type="PANTHER" id="PTHR11596">
    <property type="entry name" value="ALKALINE PHOSPHATASE"/>
    <property type="match status" value="1"/>
</dbReference>
<evidence type="ECO:0000313" key="7">
    <source>
        <dbReference type="Proteomes" id="UP000645610"/>
    </source>
</evidence>
<comment type="caution">
    <text evidence="6">The sequence shown here is derived from an EMBL/GenBank/DDBJ whole genome shotgun (WGS) entry which is preliminary data.</text>
</comment>
<dbReference type="InterPro" id="IPR017850">
    <property type="entry name" value="Alkaline_phosphatase_core_sf"/>
</dbReference>
<keyword evidence="3" id="KW-0460">Magnesium</keyword>
<keyword evidence="1" id="KW-0597">Phosphoprotein</keyword>
<feature type="binding site" evidence="3">
    <location>
        <position position="145"/>
    </location>
    <ligand>
        <name>Mg(2+)</name>
        <dbReference type="ChEBI" id="CHEBI:18420"/>
    </ligand>
</feature>
<evidence type="ECO:0000256" key="5">
    <source>
        <dbReference type="SAM" id="SignalP"/>
    </source>
</evidence>
<comment type="similarity">
    <text evidence="4">Belongs to the alkaline phosphatase family.</text>
</comment>
<dbReference type="Proteomes" id="UP000645610">
    <property type="component" value="Unassembled WGS sequence"/>
</dbReference>
<organism evidence="6 7">
    <name type="scientific">Hymenobacter properus</name>
    <dbReference type="NCBI Taxonomy" id="2791026"/>
    <lineage>
        <taxon>Bacteria</taxon>
        <taxon>Pseudomonadati</taxon>
        <taxon>Bacteroidota</taxon>
        <taxon>Cytophagia</taxon>
        <taxon>Cytophagales</taxon>
        <taxon>Hymenobacteraceae</taxon>
        <taxon>Hymenobacter</taxon>
    </lineage>
</organism>
<dbReference type="PRINTS" id="PR00113">
    <property type="entry name" value="ALKPHPHTASE"/>
</dbReference>
<dbReference type="GO" id="GO:0004035">
    <property type="term" value="F:alkaline phosphatase activity"/>
    <property type="evidence" value="ECO:0007669"/>
    <property type="project" value="TreeGrafter"/>
</dbReference>
<dbReference type="RefSeq" id="WP_196287273.1">
    <property type="nucleotide sequence ID" value="NZ_JADQDP010000003.1"/>
</dbReference>
<name>A0A931BIK4_9BACT</name>
<evidence type="ECO:0000256" key="4">
    <source>
        <dbReference type="RuleBase" id="RU003946"/>
    </source>
</evidence>
<dbReference type="EMBL" id="JADQDP010000003">
    <property type="protein sequence ID" value="MBF9142937.1"/>
    <property type="molecule type" value="Genomic_DNA"/>
</dbReference>
<feature type="binding site" evidence="3">
    <location>
        <position position="36"/>
    </location>
    <ligand>
        <name>Zn(2+)</name>
        <dbReference type="ChEBI" id="CHEBI:29105"/>
        <label>2</label>
    </ligand>
</feature>
<feature type="signal peptide" evidence="5">
    <location>
        <begin position="1"/>
        <end position="25"/>
    </location>
</feature>
<sequence>MKGKLLLSGGLLLAALAGQEARAQAANNNVIIYIGDGFGLAPKTAARMAMGQGTTGKRFPSDAGFQVLSLDKLKYNATVTTHSLNSWITDSAPGASVYACGKPGKQDNEVISLNPSSGAAIETILENAKKQGYAVGLVSTARITHATPAAFASHIWFRDLEDYISAQYIASTQAQYEAIFNSSPTASYRYTAARDWVLPTPKVGVELDVILGGGARHFMPRTRTAASSYETIVDRNGTAIIDPATGAAATLRGNRADDVDLVSYAVNQRNYGYVNSRDALNNINLSQYGVGGKKLLGLFNSSHVNYEQDRQTSAAWEPSLAEMTHMAIEVLKAKSNGKGFFLMVEAGRIDHLEHANTGGITVVAGATAGTNQYTVEADRPAYVGGGEANYTATPSTARTTNVYASDYMIKEVLAFDYAVAEGRALLGTPSTTGNTLIFSTSDHECGGFAVTGLHDEADAQQNGTKIRTYSGQITKSVAAEAGYATPTNLLRGDGGTGGWFPDYVMNTFQGKDYPQPASATGKRIVVAYGSNPLTNGNGTRASTGVGSNQGGTPGNHTPQDIWVGAEDNTNNPLHAAAITGQGLLDNTSITPVMARFLGLTSFFNTITLRTTPAKADELQGLQLSPVPFLNQFNVGFTLPTAGAVTVELFDEMGRRVQSVVTNQNFSTGTHSVAVDGSRLSAGLYIAAVTMNGQVVSKRTIKL</sequence>
<dbReference type="PANTHER" id="PTHR11596:SF5">
    <property type="entry name" value="ALKALINE PHOSPHATASE"/>
    <property type="match status" value="1"/>
</dbReference>
<feature type="binding site" evidence="3">
    <location>
        <position position="354"/>
    </location>
    <ligand>
        <name>Zn(2+)</name>
        <dbReference type="ChEBI" id="CHEBI:29105"/>
        <label>2</label>
    </ligand>
</feature>
<gene>
    <name evidence="6" type="ORF">I2I01_14920</name>
</gene>
<feature type="chain" id="PRO_5036909564" evidence="5">
    <location>
        <begin position="26"/>
        <end position="702"/>
    </location>
</feature>
<accession>A0A931BIK4</accession>
<evidence type="ECO:0000256" key="1">
    <source>
        <dbReference type="ARBA" id="ARBA00022553"/>
    </source>
</evidence>
<feature type="binding site" evidence="3">
    <location>
        <position position="350"/>
    </location>
    <ligand>
        <name>Zn(2+)</name>
        <dbReference type="ChEBI" id="CHEBI:29105"/>
        <label>2</label>
    </ligand>
</feature>
<feature type="active site" description="Phosphoserine intermediate" evidence="2">
    <location>
        <position position="91"/>
    </location>
</feature>
<comment type="cofactor">
    <cofactor evidence="3">
        <name>Zn(2+)</name>
        <dbReference type="ChEBI" id="CHEBI:29105"/>
    </cofactor>
    <text evidence="3">Binds 2 Zn(2+) ions.</text>
</comment>
<evidence type="ECO:0000256" key="3">
    <source>
        <dbReference type="PIRSR" id="PIRSR601952-2"/>
    </source>
</evidence>
<dbReference type="SUPFAM" id="SSF53649">
    <property type="entry name" value="Alkaline phosphatase-like"/>
    <property type="match status" value="1"/>
</dbReference>
<comment type="cofactor">
    <cofactor evidence="3">
        <name>Mg(2+)</name>
        <dbReference type="ChEBI" id="CHEBI:18420"/>
    </cofactor>
    <text evidence="3">Binds 1 Mg(2+) ion.</text>
</comment>
<keyword evidence="7" id="KW-1185">Reference proteome</keyword>
<keyword evidence="3" id="KW-0479">Metal-binding</keyword>
<dbReference type="NCBIfam" id="TIGR04183">
    <property type="entry name" value="Por_Secre_tail"/>
    <property type="match status" value="1"/>
</dbReference>
<proteinExistence type="inferred from homology"/>
<dbReference type="Pfam" id="PF00245">
    <property type="entry name" value="Alk_phosphatase"/>
    <property type="match status" value="1"/>
</dbReference>
<dbReference type="InterPro" id="IPR026444">
    <property type="entry name" value="Secre_tail"/>
</dbReference>
<feature type="binding site" evidence="3">
    <location>
        <position position="345"/>
    </location>
    <ligand>
        <name>Mg(2+)</name>
        <dbReference type="ChEBI" id="CHEBI:18420"/>
    </ligand>
</feature>
<evidence type="ECO:0000256" key="2">
    <source>
        <dbReference type="PIRSR" id="PIRSR601952-1"/>
    </source>
</evidence>
<dbReference type="GO" id="GO:0046872">
    <property type="term" value="F:metal ion binding"/>
    <property type="evidence" value="ECO:0007669"/>
    <property type="project" value="UniProtKB-KW"/>
</dbReference>
<protein>
    <submittedName>
        <fullName evidence="6">Alkaline phosphatase</fullName>
    </submittedName>
</protein>
<reference evidence="6 7" key="1">
    <citation type="submission" date="2020-11" db="EMBL/GenBank/DDBJ databases">
        <authorList>
            <person name="Kim M.K."/>
        </authorList>
    </citation>
    <scope>NUCLEOTIDE SEQUENCE [LARGE SCALE GENOMIC DNA]</scope>
    <source>
        <strain evidence="6 7">BT439</strain>
    </source>
</reference>
<feature type="binding site" evidence="3">
    <location>
        <position position="36"/>
    </location>
    <ligand>
        <name>Mg(2+)</name>
        <dbReference type="ChEBI" id="CHEBI:18420"/>
    </ligand>
</feature>
<evidence type="ECO:0000313" key="6">
    <source>
        <dbReference type="EMBL" id="MBF9142937.1"/>
    </source>
</evidence>
<feature type="binding site" evidence="3">
    <location>
        <position position="147"/>
    </location>
    <ligand>
        <name>Mg(2+)</name>
        <dbReference type="ChEBI" id="CHEBI:18420"/>
    </ligand>
</feature>